<protein>
    <submittedName>
        <fullName evidence="2">Uncharacterized protein</fullName>
    </submittedName>
</protein>
<sequence length="61" mass="6356">MSRDPATAPGLPLLVFVGAIIEGGGAVVCERDEHQRPEVDWVAVVTMLATVASLALDVVRG</sequence>
<keyword evidence="1" id="KW-1133">Transmembrane helix</keyword>
<keyword evidence="3" id="KW-1185">Reference proteome</keyword>
<keyword evidence="1" id="KW-0812">Transmembrane</keyword>
<dbReference type="Proteomes" id="UP000280008">
    <property type="component" value="Unassembled WGS sequence"/>
</dbReference>
<accession>A0A495IIN4</accession>
<evidence type="ECO:0000313" key="2">
    <source>
        <dbReference type="EMBL" id="RKR75258.1"/>
    </source>
</evidence>
<evidence type="ECO:0000313" key="3">
    <source>
        <dbReference type="Proteomes" id="UP000280008"/>
    </source>
</evidence>
<name>A0A495IIN4_9MICO</name>
<keyword evidence="1" id="KW-0472">Membrane</keyword>
<reference evidence="2 3" key="1">
    <citation type="submission" date="2018-10" db="EMBL/GenBank/DDBJ databases">
        <title>Sequencing the genomes of 1000 actinobacteria strains.</title>
        <authorList>
            <person name="Klenk H.-P."/>
        </authorList>
    </citation>
    <scope>NUCLEOTIDE SEQUENCE [LARGE SCALE GENOMIC DNA]</scope>
    <source>
        <strain evidence="2 3">DSM 17894</strain>
    </source>
</reference>
<gene>
    <name evidence="2" type="ORF">C8E83_2397</name>
</gene>
<evidence type="ECO:0000256" key="1">
    <source>
        <dbReference type="SAM" id="Phobius"/>
    </source>
</evidence>
<organism evidence="2 3">
    <name type="scientific">Frondihabitans australicus</name>
    <dbReference type="NCBI Taxonomy" id="386892"/>
    <lineage>
        <taxon>Bacteria</taxon>
        <taxon>Bacillati</taxon>
        <taxon>Actinomycetota</taxon>
        <taxon>Actinomycetes</taxon>
        <taxon>Micrococcales</taxon>
        <taxon>Microbacteriaceae</taxon>
        <taxon>Frondihabitans</taxon>
    </lineage>
</organism>
<dbReference type="EMBL" id="RBKS01000001">
    <property type="protein sequence ID" value="RKR75258.1"/>
    <property type="molecule type" value="Genomic_DNA"/>
</dbReference>
<proteinExistence type="predicted"/>
<dbReference type="RefSeq" id="WP_121370076.1">
    <property type="nucleotide sequence ID" value="NZ_RBKS01000001.1"/>
</dbReference>
<feature type="transmembrane region" description="Helical" evidence="1">
    <location>
        <begin position="41"/>
        <end position="59"/>
    </location>
</feature>
<comment type="caution">
    <text evidence="2">The sequence shown here is derived from an EMBL/GenBank/DDBJ whole genome shotgun (WGS) entry which is preliminary data.</text>
</comment>
<dbReference type="AlphaFoldDB" id="A0A495IIN4"/>